<dbReference type="SUPFAM" id="SSF51197">
    <property type="entry name" value="Clavaminate synthase-like"/>
    <property type="match status" value="1"/>
</dbReference>
<dbReference type="RefSeq" id="XP_013086884.2">
    <property type="nucleotide sequence ID" value="XM_013231430.2"/>
</dbReference>
<keyword evidence="3" id="KW-0560">Oxidoreductase</keyword>
<name>A0A2C9JWZ4_BIOGL</name>
<evidence type="ECO:0000256" key="4">
    <source>
        <dbReference type="SAM" id="Phobius"/>
    </source>
</evidence>
<dbReference type="PANTHER" id="PTHR46332:SF5">
    <property type="entry name" value="ASPARTATE BETA-HYDROXYLASE DOMAIN CONTAINING 2"/>
    <property type="match status" value="1"/>
</dbReference>
<dbReference type="AlphaFoldDB" id="A0A2C9JWZ4"/>
<keyword evidence="4" id="KW-0812">Transmembrane</keyword>
<evidence type="ECO:0000256" key="2">
    <source>
        <dbReference type="ARBA" id="ARBA00022964"/>
    </source>
</evidence>
<dbReference type="Gene3D" id="2.60.120.330">
    <property type="entry name" value="B-lactam Antibiotic, Isopenicillin N Synthase, Chain"/>
    <property type="match status" value="1"/>
</dbReference>
<dbReference type="PANTHER" id="PTHR46332">
    <property type="entry name" value="ASPARTATE BETA-HYDROXYLASE DOMAIN-CONTAINING PROTEIN 2"/>
    <property type="match status" value="1"/>
</dbReference>
<feature type="transmembrane region" description="Helical" evidence="4">
    <location>
        <begin position="6"/>
        <end position="31"/>
    </location>
</feature>
<organism evidence="6 7">
    <name type="scientific">Biomphalaria glabrata</name>
    <name type="common">Bloodfluke planorb</name>
    <name type="synonym">Freshwater snail</name>
    <dbReference type="NCBI Taxonomy" id="6526"/>
    <lineage>
        <taxon>Eukaryota</taxon>
        <taxon>Metazoa</taxon>
        <taxon>Spiralia</taxon>
        <taxon>Lophotrochozoa</taxon>
        <taxon>Mollusca</taxon>
        <taxon>Gastropoda</taxon>
        <taxon>Heterobranchia</taxon>
        <taxon>Euthyneura</taxon>
        <taxon>Panpulmonata</taxon>
        <taxon>Hygrophila</taxon>
        <taxon>Lymnaeoidea</taxon>
        <taxon>Planorbidae</taxon>
        <taxon>Biomphalaria</taxon>
    </lineage>
</organism>
<dbReference type="GO" id="GO:0016020">
    <property type="term" value="C:membrane"/>
    <property type="evidence" value="ECO:0007669"/>
    <property type="project" value="TreeGrafter"/>
</dbReference>
<dbReference type="VEuPathDB" id="VectorBase:BGLAX_051637"/>
<dbReference type="Pfam" id="PF05118">
    <property type="entry name" value="Asp_Arg_Hydrox"/>
    <property type="match status" value="1"/>
</dbReference>
<keyword evidence="4" id="KW-1133">Transmembrane helix</keyword>
<dbReference type="InterPro" id="IPR051821">
    <property type="entry name" value="Asp/Asn_beta-hydroxylase"/>
</dbReference>
<evidence type="ECO:0000259" key="5">
    <source>
        <dbReference type="Pfam" id="PF05118"/>
    </source>
</evidence>
<feature type="domain" description="Aspartyl/asparaginy/proline hydroxylase" evidence="5">
    <location>
        <begin position="159"/>
        <end position="314"/>
    </location>
</feature>
<keyword evidence="2" id="KW-0223">Dioxygenase</keyword>
<dbReference type="InterPro" id="IPR007803">
    <property type="entry name" value="Asp/Arg/Pro-Hydrxlase"/>
</dbReference>
<protein>
    <recommendedName>
        <fullName evidence="5">Aspartyl/asparaginy/proline hydroxylase domain-containing protein</fullName>
    </recommendedName>
</protein>
<dbReference type="KEGG" id="bgt:106071344"/>
<dbReference type="GO" id="GO:0051213">
    <property type="term" value="F:dioxygenase activity"/>
    <property type="evidence" value="ECO:0007669"/>
    <property type="project" value="UniProtKB-KW"/>
</dbReference>
<proteinExistence type="inferred from homology"/>
<reference evidence="6" key="1">
    <citation type="submission" date="2020-05" db="UniProtKB">
        <authorList>
            <consortium name="EnsemblMetazoa"/>
        </authorList>
    </citation>
    <scope>IDENTIFICATION</scope>
    <source>
        <strain evidence="6">BB02</strain>
    </source>
</reference>
<keyword evidence="4" id="KW-0472">Membrane</keyword>
<sequence>MESITFYGITLSGQIYFIAFICLAVLVFYTYTSLKKKGKSFNSDASSLSSSLILTTPHTICDSINCIRCSRNHEILQLALTRLSYLSESDKYTKNDLKYLSKDIEKSLACIKEKEKSLPSKKHDSSQHSTPAVFQMFGLKDQELWSIKDFPALQILNQHLYDITCEFQHLYDHFLTDETVWKVNSTNKGRWEIAHLINQGHTTKVAEMCPVTYQILKKIPYFLDNNLFGDASYSVVHSGTDISTHCGSTNIRLRCHFGLIVPPNECYLKVGEKICHWKENQVLCFNDAYAHSVHHNGQKASGMRVVFMFDIWHPDVTESQKQILNYAFSS</sequence>
<comment type="similarity">
    <text evidence="1">Belongs to the aspartyl/asparaginyl beta-hydroxylase family.</text>
</comment>
<dbReference type="EnsemblMetazoa" id="BGLB009361-RB">
    <property type="protein sequence ID" value="BGLB009361-PB"/>
    <property type="gene ID" value="BGLB009361"/>
</dbReference>
<evidence type="ECO:0000256" key="1">
    <source>
        <dbReference type="ARBA" id="ARBA00007730"/>
    </source>
</evidence>
<dbReference type="Proteomes" id="UP000076420">
    <property type="component" value="Unassembled WGS sequence"/>
</dbReference>
<dbReference type="InterPro" id="IPR027443">
    <property type="entry name" value="IPNS-like_sf"/>
</dbReference>
<evidence type="ECO:0000256" key="3">
    <source>
        <dbReference type="ARBA" id="ARBA00023002"/>
    </source>
</evidence>
<dbReference type="OrthoDB" id="438431at2759"/>
<gene>
    <name evidence="6" type="primary">106071344</name>
</gene>
<evidence type="ECO:0000313" key="6">
    <source>
        <dbReference type="EnsemblMetazoa" id="BGLB009361-PB"/>
    </source>
</evidence>
<dbReference type="STRING" id="6526.A0A2C9JWZ4"/>
<dbReference type="VEuPathDB" id="VectorBase:BGLB009361"/>
<evidence type="ECO:0000313" key="7">
    <source>
        <dbReference type="Proteomes" id="UP000076420"/>
    </source>
</evidence>
<accession>A0A2C9JWZ4</accession>